<evidence type="ECO:0000256" key="4">
    <source>
        <dbReference type="ARBA" id="ARBA00022525"/>
    </source>
</evidence>
<keyword evidence="8" id="KW-1185">Reference proteome</keyword>
<name>A0A5C3L6Z1_COPMA</name>
<evidence type="ECO:0000256" key="2">
    <source>
        <dbReference type="ARBA" id="ARBA00010446"/>
    </source>
</evidence>
<dbReference type="InterPro" id="IPR001338">
    <property type="entry name" value="Class_I_Hydrophobin"/>
</dbReference>
<feature type="chain" id="PRO_5023099415" description="Hydrophobin" evidence="6">
    <location>
        <begin position="21"/>
        <end position="110"/>
    </location>
</feature>
<dbReference type="GO" id="GO:0005199">
    <property type="term" value="F:structural constituent of cell wall"/>
    <property type="evidence" value="ECO:0007669"/>
    <property type="project" value="InterPro"/>
</dbReference>
<comment type="subcellular location">
    <subcellularLocation>
        <location evidence="1 6">Secreted</location>
        <location evidence="1 6">Cell wall</location>
    </subcellularLocation>
</comment>
<organism evidence="7 8">
    <name type="scientific">Coprinopsis marcescibilis</name>
    <name type="common">Agaric fungus</name>
    <name type="synonym">Psathyrella marcescibilis</name>
    <dbReference type="NCBI Taxonomy" id="230819"/>
    <lineage>
        <taxon>Eukaryota</taxon>
        <taxon>Fungi</taxon>
        <taxon>Dikarya</taxon>
        <taxon>Basidiomycota</taxon>
        <taxon>Agaricomycotina</taxon>
        <taxon>Agaricomycetes</taxon>
        <taxon>Agaricomycetidae</taxon>
        <taxon>Agaricales</taxon>
        <taxon>Agaricineae</taxon>
        <taxon>Psathyrellaceae</taxon>
        <taxon>Coprinopsis</taxon>
    </lineage>
</organism>
<dbReference type="EMBL" id="ML210208">
    <property type="protein sequence ID" value="TFK23998.1"/>
    <property type="molecule type" value="Genomic_DNA"/>
</dbReference>
<evidence type="ECO:0000256" key="5">
    <source>
        <dbReference type="ARBA" id="ARBA00023157"/>
    </source>
</evidence>
<protein>
    <recommendedName>
        <fullName evidence="6">Hydrophobin</fullName>
    </recommendedName>
</protein>
<dbReference type="Pfam" id="PF01185">
    <property type="entry name" value="Hydrophobin"/>
    <property type="match status" value="1"/>
</dbReference>
<evidence type="ECO:0000256" key="1">
    <source>
        <dbReference type="ARBA" id="ARBA00004191"/>
    </source>
</evidence>
<proteinExistence type="inferred from homology"/>
<evidence type="ECO:0000313" key="8">
    <source>
        <dbReference type="Proteomes" id="UP000307440"/>
    </source>
</evidence>
<feature type="signal peptide" evidence="6">
    <location>
        <begin position="1"/>
        <end position="20"/>
    </location>
</feature>
<evidence type="ECO:0000313" key="7">
    <source>
        <dbReference type="EMBL" id="TFK23998.1"/>
    </source>
</evidence>
<dbReference type="SMART" id="SM00075">
    <property type="entry name" value="HYDRO"/>
    <property type="match status" value="1"/>
</dbReference>
<evidence type="ECO:0000256" key="6">
    <source>
        <dbReference type="RuleBase" id="RU365009"/>
    </source>
</evidence>
<gene>
    <name evidence="7" type="ORF">FA15DRAFT_641685</name>
</gene>
<accession>A0A5C3L6Z1</accession>
<keyword evidence="4 6" id="KW-0964">Secreted</keyword>
<dbReference type="CDD" id="cd23507">
    <property type="entry name" value="hydrophobin_I"/>
    <property type="match status" value="1"/>
</dbReference>
<keyword evidence="5 6" id="KW-1015">Disulfide bond</keyword>
<keyword evidence="6" id="KW-0732">Signal</keyword>
<dbReference type="Proteomes" id="UP000307440">
    <property type="component" value="Unassembled WGS sequence"/>
</dbReference>
<keyword evidence="3 6" id="KW-0134">Cell wall</keyword>
<comment type="similarity">
    <text evidence="2 6">Belongs to the fungal hydrophobin family.</text>
</comment>
<evidence type="ECO:0000256" key="3">
    <source>
        <dbReference type="ARBA" id="ARBA00022512"/>
    </source>
</evidence>
<dbReference type="OrthoDB" id="4225815at2759"/>
<dbReference type="AlphaFoldDB" id="A0A5C3L6Z1"/>
<dbReference type="GO" id="GO:0009277">
    <property type="term" value="C:fungal-type cell wall"/>
    <property type="evidence" value="ECO:0007669"/>
    <property type="project" value="InterPro"/>
</dbReference>
<sequence>MLFKVFSALFVSALVLATSATDTNQCNGGQVQCCNKSQSANNLDNSTKTLLAGLNIDVSKLSGNVGVSCTAVNVVGAGGGSKCNLQQVCCSNNNFNGVVALGCTPINIGL</sequence>
<reference evidence="7 8" key="1">
    <citation type="journal article" date="2019" name="Nat. Ecol. Evol.">
        <title>Megaphylogeny resolves global patterns of mushroom evolution.</title>
        <authorList>
            <person name="Varga T."/>
            <person name="Krizsan K."/>
            <person name="Foldi C."/>
            <person name="Dima B."/>
            <person name="Sanchez-Garcia M."/>
            <person name="Sanchez-Ramirez S."/>
            <person name="Szollosi G.J."/>
            <person name="Szarkandi J.G."/>
            <person name="Papp V."/>
            <person name="Albert L."/>
            <person name="Andreopoulos W."/>
            <person name="Angelini C."/>
            <person name="Antonin V."/>
            <person name="Barry K.W."/>
            <person name="Bougher N.L."/>
            <person name="Buchanan P."/>
            <person name="Buyck B."/>
            <person name="Bense V."/>
            <person name="Catcheside P."/>
            <person name="Chovatia M."/>
            <person name="Cooper J."/>
            <person name="Damon W."/>
            <person name="Desjardin D."/>
            <person name="Finy P."/>
            <person name="Geml J."/>
            <person name="Haridas S."/>
            <person name="Hughes K."/>
            <person name="Justo A."/>
            <person name="Karasinski D."/>
            <person name="Kautmanova I."/>
            <person name="Kiss B."/>
            <person name="Kocsube S."/>
            <person name="Kotiranta H."/>
            <person name="LaButti K.M."/>
            <person name="Lechner B.E."/>
            <person name="Liimatainen K."/>
            <person name="Lipzen A."/>
            <person name="Lukacs Z."/>
            <person name="Mihaltcheva S."/>
            <person name="Morgado L.N."/>
            <person name="Niskanen T."/>
            <person name="Noordeloos M.E."/>
            <person name="Ohm R.A."/>
            <person name="Ortiz-Santana B."/>
            <person name="Ovrebo C."/>
            <person name="Racz N."/>
            <person name="Riley R."/>
            <person name="Savchenko A."/>
            <person name="Shiryaev A."/>
            <person name="Soop K."/>
            <person name="Spirin V."/>
            <person name="Szebenyi C."/>
            <person name="Tomsovsky M."/>
            <person name="Tulloss R.E."/>
            <person name="Uehling J."/>
            <person name="Grigoriev I.V."/>
            <person name="Vagvolgyi C."/>
            <person name="Papp T."/>
            <person name="Martin F.M."/>
            <person name="Miettinen O."/>
            <person name="Hibbett D.S."/>
            <person name="Nagy L.G."/>
        </authorList>
    </citation>
    <scope>NUCLEOTIDE SEQUENCE [LARGE SCALE GENOMIC DNA]</scope>
    <source>
        <strain evidence="7 8">CBS 121175</strain>
    </source>
</reference>